<feature type="transmembrane region" description="Helical" evidence="6">
    <location>
        <begin position="227"/>
        <end position="245"/>
    </location>
</feature>
<comment type="subcellular location">
    <subcellularLocation>
        <location evidence="1">Membrane</location>
        <topology evidence="1">Multi-pass membrane protein</topology>
    </subcellularLocation>
</comment>
<proteinExistence type="predicted"/>
<keyword evidence="4 6" id="KW-0472">Membrane</keyword>
<evidence type="ECO:0000256" key="6">
    <source>
        <dbReference type="SAM" id="Phobius"/>
    </source>
</evidence>
<dbReference type="PANTHER" id="PTHR23502">
    <property type="entry name" value="MAJOR FACILITATOR SUPERFAMILY"/>
    <property type="match status" value="1"/>
</dbReference>
<dbReference type="RefSeq" id="WP_372268618.1">
    <property type="nucleotide sequence ID" value="NZ_JBFRUW010000142.1"/>
</dbReference>
<dbReference type="Pfam" id="PF07690">
    <property type="entry name" value="MFS_1"/>
    <property type="match status" value="1"/>
</dbReference>
<feature type="transmembrane region" description="Helical" evidence="6">
    <location>
        <begin position="42"/>
        <end position="58"/>
    </location>
</feature>
<dbReference type="InterPro" id="IPR020846">
    <property type="entry name" value="MFS_dom"/>
</dbReference>
<evidence type="ECO:0000313" key="9">
    <source>
        <dbReference type="Proteomes" id="UP001570417"/>
    </source>
</evidence>
<feature type="transmembrane region" description="Helical" evidence="6">
    <location>
        <begin position="351"/>
        <end position="372"/>
    </location>
</feature>
<accession>A0ABV4NH99</accession>
<feature type="transmembrane region" description="Helical" evidence="6">
    <location>
        <begin position="156"/>
        <end position="178"/>
    </location>
</feature>
<feature type="region of interest" description="Disordered" evidence="5">
    <location>
        <begin position="190"/>
        <end position="211"/>
    </location>
</feature>
<dbReference type="InterPro" id="IPR011701">
    <property type="entry name" value="MFS"/>
</dbReference>
<evidence type="ECO:0000256" key="4">
    <source>
        <dbReference type="ARBA" id="ARBA00023136"/>
    </source>
</evidence>
<dbReference type="NCBIfam" id="NF007782">
    <property type="entry name" value="PRK10473.1"/>
    <property type="match status" value="1"/>
</dbReference>
<feature type="domain" description="Major facilitator superfamily (MFS) profile" evidence="7">
    <location>
        <begin position="1"/>
        <end position="407"/>
    </location>
</feature>
<keyword evidence="3 6" id="KW-1133">Transmembrane helix</keyword>
<dbReference type="InterPro" id="IPR036259">
    <property type="entry name" value="MFS_trans_sf"/>
</dbReference>
<evidence type="ECO:0000313" key="8">
    <source>
        <dbReference type="EMBL" id="MFA0570842.1"/>
    </source>
</evidence>
<dbReference type="SUPFAM" id="SSF103473">
    <property type="entry name" value="MFS general substrate transporter"/>
    <property type="match status" value="1"/>
</dbReference>
<feature type="transmembrane region" description="Helical" evidence="6">
    <location>
        <begin position="128"/>
        <end position="150"/>
    </location>
</feature>
<dbReference type="PROSITE" id="PS50850">
    <property type="entry name" value="MFS"/>
    <property type="match status" value="1"/>
</dbReference>
<feature type="transmembrane region" description="Helical" evidence="6">
    <location>
        <begin position="295"/>
        <end position="314"/>
    </location>
</feature>
<keyword evidence="2 6" id="KW-0812">Transmembrane</keyword>
<evidence type="ECO:0000256" key="1">
    <source>
        <dbReference type="ARBA" id="ARBA00004141"/>
    </source>
</evidence>
<dbReference type="Proteomes" id="UP001570417">
    <property type="component" value="Unassembled WGS sequence"/>
</dbReference>
<protein>
    <submittedName>
        <fullName evidence="8">MFS transporter</fullName>
    </submittedName>
</protein>
<evidence type="ECO:0000256" key="5">
    <source>
        <dbReference type="SAM" id="MobiDB-lite"/>
    </source>
</evidence>
<dbReference type="EMBL" id="JBFRUW010000142">
    <property type="protein sequence ID" value="MFA0570842.1"/>
    <property type="molecule type" value="Genomic_DNA"/>
</dbReference>
<feature type="compositionally biased region" description="Polar residues" evidence="5">
    <location>
        <begin position="190"/>
        <end position="205"/>
    </location>
</feature>
<feature type="transmembrane region" description="Helical" evidence="6">
    <location>
        <begin position="378"/>
        <end position="402"/>
    </location>
</feature>
<organism evidence="8 9">
    <name type="scientific">Vibrio gallaecicus</name>
    <dbReference type="NCBI Taxonomy" id="552386"/>
    <lineage>
        <taxon>Bacteria</taxon>
        <taxon>Pseudomonadati</taxon>
        <taxon>Pseudomonadota</taxon>
        <taxon>Gammaproteobacteria</taxon>
        <taxon>Vibrionales</taxon>
        <taxon>Vibrionaceae</taxon>
        <taxon>Vibrio</taxon>
    </lineage>
</organism>
<gene>
    <name evidence="8" type="ORF">AB4566_21570</name>
</gene>
<dbReference type="Gene3D" id="1.20.1720.10">
    <property type="entry name" value="Multidrug resistance protein D"/>
    <property type="match status" value="1"/>
</dbReference>
<evidence type="ECO:0000256" key="3">
    <source>
        <dbReference type="ARBA" id="ARBA00022989"/>
    </source>
</evidence>
<keyword evidence="9" id="KW-1185">Reference proteome</keyword>
<dbReference type="PANTHER" id="PTHR23502:SF57">
    <property type="entry name" value="MULTIDRUG RESISTANCE PROTEIN MDTL"/>
    <property type="match status" value="1"/>
</dbReference>
<evidence type="ECO:0000256" key="2">
    <source>
        <dbReference type="ARBA" id="ARBA00022692"/>
    </source>
</evidence>
<feature type="transmembrane region" description="Helical" evidence="6">
    <location>
        <begin position="320"/>
        <end position="339"/>
    </location>
</feature>
<feature type="transmembrane region" description="Helical" evidence="6">
    <location>
        <begin position="70"/>
        <end position="88"/>
    </location>
</feature>
<reference evidence="8 9" key="1">
    <citation type="journal article" date="2024" name="ISME J.">
        <title>Tailless and filamentous prophages are predominant in marine Vibrio.</title>
        <authorList>
            <person name="Steensen K."/>
            <person name="Seneca J."/>
            <person name="Bartlau N."/>
            <person name="Yu X.A."/>
            <person name="Hussain F.A."/>
            <person name="Polz M.F."/>
        </authorList>
    </citation>
    <scope>NUCLEOTIDE SEQUENCE [LARGE SCALE GENOMIC DNA]</scope>
    <source>
        <strain evidence="8 9">10N.222.51.A1</strain>
    </source>
</reference>
<evidence type="ECO:0000259" key="7">
    <source>
        <dbReference type="PROSITE" id="PS50850"/>
    </source>
</evidence>
<feature type="transmembrane region" description="Helical" evidence="6">
    <location>
        <begin position="265"/>
        <end position="288"/>
    </location>
</feature>
<feature type="transmembrane region" description="Helical" evidence="6">
    <location>
        <begin position="94"/>
        <end position="116"/>
    </location>
</feature>
<name>A0ABV4NH99_9VIBR</name>
<comment type="caution">
    <text evidence="8">The sequence shown here is derived from an EMBL/GenBank/DDBJ whole genome shotgun (WGS) entry which is preliminary data.</text>
</comment>
<dbReference type="CDD" id="cd17320">
    <property type="entry name" value="MFS_MdfA_MDR_like"/>
    <property type="match status" value="1"/>
</dbReference>
<sequence length="418" mass="44446">MLRFLFCSFALVLLYPTAIDLYLVGLPQIAADLQASEAQLHIAFSIYLTGMAATMLFAGKLADTIGRKPVAIAGAVIFSIASFTGGTAENAEFFLIARFVQGIGAGSCYVVAFAILRDVLDDKKRAKILSMLNGITCIVPVLAPVLGHLIMTQYPWQSLFVTMTGMGVAVTALSLFVLKETFSKRIPSTNTSLVKGMPPQNSSKDSANDDQPVDDAWKVESFKTSFFVSRVVMASLAVTAILTYVNVSPMLLMSELGLDRAGYSAVMAGTAFVSMLVSFSAPFALSIFKQRTLMVVAQLLLVTAASLVSLSFSYQLDHAVTFIGFGLVSAGFSLGFGVTMSQALSPYSKRAGVASSILGVAQVCTSAFYIWFMGVIGVSALGMLAFILAGGGVIGLALILWVRPSCTQNDYEEITRAS</sequence>